<gene>
    <name evidence="1" type="ORF">A2519_01425</name>
</gene>
<evidence type="ECO:0000313" key="1">
    <source>
        <dbReference type="EMBL" id="OGK01164.1"/>
    </source>
</evidence>
<dbReference type="EMBL" id="MFYX01000131">
    <property type="protein sequence ID" value="OGK01164.1"/>
    <property type="molecule type" value="Genomic_DNA"/>
</dbReference>
<name>A0A1F7F3B8_UNCRA</name>
<proteinExistence type="predicted"/>
<comment type="caution">
    <text evidence="1">The sequence shown here is derived from an EMBL/GenBank/DDBJ whole genome shotgun (WGS) entry which is preliminary data.</text>
</comment>
<accession>A0A1F7F3B8</accession>
<dbReference type="Proteomes" id="UP000179243">
    <property type="component" value="Unassembled WGS sequence"/>
</dbReference>
<dbReference type="PROSITE" id="PS51257">
    <property type="entry name" value="PROKAR_LIPOPROTEIN"/>
    <property type="match status" value="1"/>
</dbReference>
<evidence type="ECO:0000313" key="2">
    <source>
        <dbReference type="Proteomes" id="UP000179243"/>
    </source>
</evidence>
<sequence>MRIFIIAALGLLAASCGERDLALFLPSTYFPDESAVENEKPLANTSAANLFTNLATSYNKRRYDIYRTLISDDYRFYMSDSYWGLFNTTEPPDPAYWTAEDSAGKITGYYLTRDQELETIRNMLDPAKKAKDIELSFQKTALDTTRTDTSLYLLTNIEFKVTMRLDQEINMARGEAELMLVRGTGNLWKISIWRDKTLGSDNE</sequence>
<organism evidence="1 2">
    <name type="scientific">Candidatus Raymondbacteria bacterium RIFOXYD12_FULL_49_13</name>
    <dbReference type="NCBI Taxonomy" id="1817890"/>
    <lineage>
        <taxon>Bacteria</taxon>
        <taxon>Raymondiibacteriota</taxon>
    </lineage>
</organism>
<reference evidence="1 2" key="1">
    <citation type="journal article" date="2016" name="Nat. Commun.">
        <title>Thousands of microbial genomes shed light on interconnected biogeochemical processes in an aquifer system.</title>
        <authorList>
            <person name="Anantharaman K."/>
            <person name="Brown C.T."/>
            <person name="Hug L.A."/>
            <person name="Sharon I."/>
            <person name="Castelle C.J."/>
            <person name="Probst A.J."/>
            <person name="Thomas B.C."/>
            <person name="Singh A."/>
            <person name="Wilkins M.J."/>
            <person name="Karaoz U."/>
            <person name="Brodie E.L."/>
            <person name="Williams K.H."/>
            <person name="Hubbard S.S."/>
            <person name="Banfield J.F."/>
        </authorList>
    </citation>
    <scope>NUCLEOTIDE SEQUENCE [LARGE SCALE GENOMIC DNA]</scope>
</reference>
<protein>
    <submittedName>
        <fullName evidence="1">Uncharacterized protein</fullName>
    </submittedName>
</protein>
<dbReference type="AlphaFoldDB" id="A0A1F7F3B8"/>